<dbReference type="Proteomes" id="UP000035740">
    <property type="component" value="Unassembled WGS sequence"/>
</dbReference>
<organism evidence="1 2">
    <name type="scientific">Beta vulgaris subsp. vulgaris</name>
    <name type="common">Beet</name>
    <dbReference type="NCBI Taxonomy" id="3555"/>
    <lineage>
        <taxon>Eukaryota</taxon>
        <taxon>Viridiplantae</taxon>
        <taxon>Streptophyta</taxon>
        <taxon>Embryophyta</taxon>
        <taxon>Tracheophyta</taxon>
        <taxon>Spermatophyta</taxon>
        <taxon>Magnoliopsida</taxon>
        <taxon>eudicotyledons</taxon>
        <taxon>Gunneridae</taxon>
        <taxon>Pentapetalae</taxon>
        <taxon>Caryophyllales</taxon>
        <taxon>Chenopodiaceae</taxon>
        <taxon>Betoideae</taxon>
        <taxon>Beta</taxon>
    </lineage>
</organism>
<gene>
    <name evidence="1" type="ORF">BVRB_006930</name>
</gene>
<dbReference type="AlphaFoldDB" id="A0A0J8DXJ7"/>
<dbReference type="Gramene" id="KMS95575">
    <property type="protein sequence ID" value="KMS95575"/>
    <property type="gene ID" value="BVRB_006930"/>
</dbReference>
<evidence type="ECO:0000313" key="1">
    <source>
        <dbReference type="EMBL" id="KMS95575.1"/>
    </source>
</evidence>
<name>A0A0J8DXJ7_BETVV</name>
<accession>A0A0J8DXJ7</accession>
<sequence>MSSGHGSSTPLNISRVEEFFVNVEDDYNGGVDEVNVGDEPNEEVSEPLLIPQIKKMRFHFIS</sequence>
<proteinExistence type="predicted"/>
<dbReference type="EMBL" id="KQ090452">
    <property type="protein sequence ID" value="KMS95575.1"/>
    <property type="molecule type" value="Genomic_DNA"/>
</dbReference>
<keyword evidence="2" id="KW-1185">Reference proteome</keyword>
<evidence type="ECO:0000313" key="2">
    <source>
        <dbReference type="Proteomes" id="UP000035740"/>
    </source>
</evidence>
<protein>
    <submittedName>
        <fullName evidence="1">Uncharacterized protein</fullName>
    </submittedName>
</protein>
<reference evidence="1 2" key="1">
    <citation type="journal article" date="2014" name="Nature">
        <title>The genome of the recently domesticated crop plant sugar beet (Beta vulgaris).</title>
        <authorList>
            <person name="Dohm J.C."/>
            <person name="Minoche A.E."/>
            <person name="Holtgrawe D."/>
            <person name="Capella-Gutierrez S."/>
            <person name="Zakrzewski F."/>
            <person name="Tafer H."/>
            <person name="Rupp O."/>
            <person name="Sorensen T.R."/>
            <person name="Stracke R."/>
            <person name="Reinhardt R."/>
            <person name="Goesmann A."/>
            <person name="Kraft T."/>
            <person name="Schulz B."/>
            <person name="Stadler P.F."/>
            <person name="Schmidt T."/>
            <person name="Gabaldon T."/>
            <person name="Lehrach H."/>
            <person name="Weisshaar B."/>
            <person name="Himmelbauer H."/>
        </authorList>
    </citation>
    <scope>NUCLEOTIDE SEQUENCE [LARGE SCALE GENOMIC DNA]</scope>
    <source>
        <tissue evidence="1">Taproot</tissue>
    </source>
</reference>